<dbReference type="PROSITE" id="PS01281">
    <property type="entry name" value="GIDA_2"/>
    <property type="match status" value="1"/>
</dbReference>
<dbReference type="InterPro" id="IPR036188">
    <property type="entry name" value="FAD/NAD-bd_sf"/>
</dbReference>
<proteinExistence type="inferred from homology"/>
<comment type="subcellular location">
    <subcellularLocation>
        <location evidence="12">Cytoplasm</location>
    </subcellularLocation>
</comment>
<dbReference type="HAMAP" id="MF_00129">
    <property type="entry name" value="MnmG_GidA"/>
    <property type="match status" value="1"/>
</dbReference>
<dbReference type="InterPro" id="IPR004416">
    <property type="entry name" value="MnmG"/>
</dbReference>
<feature type="domain" description="tRNA uridine 5-carboxymethylaminomethyl modification enzyme C-terminal subdomain" evidence="13">
    <location>
        <begin position="545"/>
        <end position="616"/>
    </location>
</feature>
<keyword evidence="15" id="KW-1185">Reference proteome</keyword>
<dbReference type="STRING" id="937334.SAMN05444406_12121"/>
<dbReference type="InterPro" id="IPR040131">
    <property type="entry name" value="MnmG_N"/>
</dbReference>
<reference evidence="14 15" key="1">
    <citation type="submission" date="2016-10" db="EMBL/GenBank/DDBJ databases">
        <authorList>
            <person name="de Groot N.N."/>
        </authorList>
    </citation>
    <scope>NUCLEOTIDE SEQUENCE [LARGE SCALE GENOMIC DNA]</scope>
    <source>
        <strain evidence="14 15">DSM 20678</strain>
    </source>
</reference>
<dbReference type="InterPro" id="IPR020595">
    <property type="entry name" value="MnmG-rel_CS"/>
</dbReference>
<evidence type="ECO:0000256" key="12">
    <source>
        <dbReference type="HAMAP-Rule" id="MF_00129"/>
    </source>
</evidence>
<protein>
    <recommendedName>
        <fullName evidence="4 12">tRNA uridine 5-carboxymethylaminomethyl modification enzyme MnmG</fullName>
    </recommendedName>
    <alternativeName>
        <fullName evidence="11 12">Glucose-inhibited division protein A</fullName>
    </alternativeName>
</protein>
<dbReference type="Proteomes" id="UP000198577">
    <property type="component" value="Unassembled WGS sequence"/>
</dbReference>
<dbReference type="GO" id="GO:0030488">
    <property type="term" value="P:tRNA methylation"/>
    <property type="evidence" value="ECO:0007669"/>
    <property type="project" value="TreeGrafter"/>
</dbReference>
<dbReference type="SMART" id="SM01228">
    <property type="entry name" value="GIDA_assoc_3"/>
    <property type="match status" value="1"/>
</dbReference>
<dbReference type="AlphaFoldDB" id="A0A1I5X1P4"/>
<evidence type="ECO:0000256" key="8">
    <source>
        <dbReference type="ARBA" id="ARBA00022827"/>
    </source>
</evidence>
<dbReference type="OrthoDB" id="9815560at2"/>
<sequence length="632" mass="71249">MEFYAGDYDVIVIGAGHAGCEAALAAARLGCKTAVFSISLEGIALMACNPSIGGTSKGHLVREIDALGGQMGINTDKTFIQIRMINTGKGPAVHSLRAQADKRNYHLQMKQTLERQENLDVRQGEVISIKVKGGTVEGVVLSTGEYYSCRAIVVATGVYLKSRVIIGEYSVNSGPSGLFPANYLSQCLKDLGFRLRRFKTGTPARVNRKTIDFSKMKEQPGDEIIIPFSFLHDTIKREQVSCWLTYTNQRTHEIILENLHRSPLYSGVIEGIGPRYCPSIEDKVVKFRDKESHQVFIEPEGLNTLEMYVQGMSTSMPIDVQIAMYRTIPGLENVQIMRPAYAIEYDCIDPTQLKLSLESKEIKGLFFAGQINGSSGYEEAAAQGIIAGINAVQYIKDQPPLILDRSQAYIGVLIDDLVTKGTNEPYRMMTSRAEYRLLLRQDNADLRLTEIGRKIGLVDDRRYDLFMRKREMVEKELARLKEVVVGPTDKILDFLRKKGSSLIKSGITLYDLLKRPEIQYSDYEELGLANPELTRQEKEQVEIQVKYEGYIKKQIQQAEQFRKMENKLIPEDIAYDDIPGLRNEARQKLKEIRPRSIGQASRISGVSPADISVLMIYMEKMRRKKASEELQQ</sequence>
<dbReference type="NCBIfam" id="TIGR00136">
    <property type="entry name" value="mnmG_gidA"/>
    <property type="match status" value="1"/>
</dbReference>
<dbReference type="InterPro" id="IPR026904">
    <property type="entry name" value="MnmG_C"/>
</dbReference>
<dbReference type="PRINTS" id="PR00368">
    <property type="entry name" value="FADPNR"/>
</dbReference>
<dbReference type="PANTHER" id="PTHR11806">
    <property type="entry name" value="GLUCOSE INHIBITED DIVISION PROTEIN A"/>
    <property type="match status" value="1"/>
</dbReference>
<evidence type="ECO:0000256" key="6">
    <source>
        <dbReference type="ARBA" id="ARBA00022630"/>
    </source>
</evidence>
<dbReference type="InterPro" id="IPR047001">
    <property type="entry name" value="MnmG_C_subdom"/>
</dbReference>
<feature type="binding site" evidence="12">
    <location>
        <begin position="273"/>
        <end position="287"/>
    </location>
    <ligand>
        <name>NAD(+)</name>
        <dbReference type="ChEBI" id="CHEBI:57540"/>
    </ligand>
</feature>
<evidence type="ECO:0000259" key="13">
    <source>
        <dbReference type="SMART" id="SM01228"/>
    </source>
</evidence>
<dbReference type="SUPFAM" id="SSF51905">
    <property type="entry name" value="FAD/NAD(P)-binding domain"/>
    <property type="match status" value="1"/>
</dbReference>
<evidence type="ECO:0000256" key="9">
    <source>
        <dbReference type="ARBA" id="ARBA00023027"/>
    </source>
</evidence>
<name>A0A1I5X1P4_9FIRM</name>
<dbReference type="FunFam" id="1.10.150.570:FF:000001">
    <property type="entry name" value="tRNA uridine 5-carboxymethylaminomethyl modification enzyme MnmG"/>
    <property type="match status" value="1"/>
</dbReference>
<evidence type="ECO:0000256" key="3">
    <source>
        <dbReference type="ARBA" id="ARBA00007653"/>
    </source>
</evidence>
<dbReference type="Gene3D" id="1.10.150.570">
    <property type="entry name" value="GidA associated domain, C-terminal subdomain"/>
    <property type="match status" value="1"/>
</dbReference>
<evidence type="ECO:0000256" key="2">
    <source>
        <dbReference type="ARBA" id="ARBA00003717"/>
    </source>
</evidence>
<organism evidence="14 15">
    <name type="scientific">Caldicoprobacter faecalis</name>
    <dbReference type="NCBI Taxonomy" id="937334"/>
    <lineage>
        <taxon>Bacteria</taxon>
        <taxon>Bacillati</taxon>
        <taxon>Bacillota</taxon>
        <taxon>Clostridia</taxon>
        <taxon>Caldicoprobacterales</taxon>
        <taxon>Caldicoprobacteraceae</taxon>
        <taxon>Caldicoprobacter</taxon>
    </lineage>
</organism>
<comment type="subunit">
    <text evidence="10 12">Homodimer. Heterotetramer of two MnmE and two MnmG subunits.</text>
</comment>
<keyword evidence="5 12" id="KW-0963">Cytoplasm</keyword>
<dbReference type="PRINTS" id="PR00411">
    <property type="entry name" value="PNDRDTASEI"/>
</dbReference>
<dbReference type="InterPro" id="IPR049312">
    <property type="entry name" value="GIDA_C_N"/>
</dbReference>
<dbReference type="PANTHER" id="PTHR11806:SF0">
    <property type="entry name" value="PROTEIN MTO1 HOMOLOG, MITOCHONDRIAL"/>
    <property type="match status" value="1"/>
</dbReference>
<dbReference type="InterPro" id="IPR044920">
    <property type="entry name" value="MnmG_C_subdom_sf"/>
</dbReference>
<keyword evidence="9 12" id="KW-0520">NAD</keyword>
<dbReference type="Gene3D" id="3.50.50.60">
    <property type="entry name" value="FAD/NAD(P)-binding domain"/>
    <property type="match status" value="2"/>
</dbReference>
<dbReference type="Pfam" id="PF01134">
    <property type="entry name" value="GIDA"/>
    <property type="match status" value="1"/>
</dbReference>
<evidence type="ECO:0000256" key="5">
    <source>
        <dbReference type="ARBA" id="ARBA00022490"/>
    </source>
</evidence>
<dbReference type="FunFam" id="3.50.50.60:FF:000002">
    <property type="entry name" value="tRNA uridine 5-carboxymethylaminomethyl modification enzyme MnmG"/>
    <property type="match status" value="1"/>
</dbReference>
<keyword evidence="8 12" id="KW-0274">FAD</keyword>
<dbReference type="GO" id="GO:0002098">
    <property type="term" value="P:tRNA wobble uridine modification"/>
    <property type="evidence" value="ECO:0007669"/>
    <property type="project" value="InterPro"/>
</dbReference>
<comment type="cofactor">
    <cofactor evidence="1 12">
        <name>FAD</name>
        <dbReference type="ChEBI" id="CHEBI:57692"/>
    </cofactor>
</comment>
<keyword evidence="6 12" id="KW-0285">Flavoprotein</keyword>
<evidence type="ECO:0000256" key="10">
    <source>
        <dbReference type="ARBA" id="ARBA00025948"/>
    </source>
</evidence>
<evidence type="ECO:0000256" key="11">
    <source>
        <dbReference type="ARBA" id="ARBA00031800"/>
    </source>
</evidence>
<evidence type="ECO:0000256" key="7">
    <source>
        <dbReference type="ARBA" id="ARBA00022694"/>
    </source>
</evidence>
<evidence type="ECO:0000313" key="14">
    <source>
        <dbReference type="EMBL" id="SFQ25913.1"/>
    </source>
</evidence>
<comment type="function">
    <text evidence="2 12">NAD-binding protein involved in the addition of a carboxymethylaminomethyl (cmnm) group at the wobble position (U34) of certain tRNAs, forming tRNA-cmnm(5)s(2)U34.</text>
</comment>
<dbReference type="GO" id="GO:0050660">
    <property type="term" value="F:flavin adenine dinucleotide binding"/>
    <property type="evidence" value="ECO:0007669"/>
    <property type="project" value="UniProtKB-UniRule"/>
</dbReference>
<dbReference type="GO" id="GO:0005829">
    <property type="term" value="C:cytosol"/>
    <property type="evidence" value="ECO:0007669"/>
    <property type="project" value="TreeGrafter"/>
</dbReference>
<gene>
    <name evidence="12" type="primary">mnmG</name>
    <name evidence="12" type="synonym">gidA</name>
    <name evidence="14" type="ORF">SAMN05444406_12121</name>
</gene>
<feature type="binding site" evidence="12">
    <location>
        <begin position="14"/>
        <end position="19"/>
    </location>
    <ligand>
        <name>FAD</name>
        <dbReference type="ChEBI" id="CHEBI:57692"/>
    </ligand>
</feature>
<dbReference type="Pfam" id="PF13932">
    <property type="entry name" value="SAM_GIDA_C"/>
    <property type="match status" value="1"/>
</dbReference>
<comment type="caution">
    <text evidence="12">Lacks conserved residue(s) required for the propagation of feature annotation.</text>
</comment>
<dbReference type="EMBL" id="FOXR01000021">
    <property type="protein sequence ID" value="SFQ25913.1"/>
    <property type="molecule type" value="Genomic_DNA"/>
</dbReference>
<evidence type="ECO:0000256" key="1">
    <source>
        <dbReference type="ARBA" id="ARBA00001974"/>
    </source>
</evidence>
<accession>A0A1I5X1P4</accession>
<dbReference type="Pfam" id="PF21680">
    <property type="entry name" value="GIDA_C_1st"/>
    <property type="match status" value="1"/>
</dbReference>
<dbReference type="RefSeq" id="WP_092282517.1">
    <property type="nucleotide sequence ID" value="NZ_FOXR01000021.1"/>
</dbReference>
<evidence type="ECO:0000256" key="4">
    <source>
        <dbReference type="ARBA" id="ARBA00020461"/>
    </source>
</evidence>
<comment type="similarity">
    <text evidence="3 12">Belongs to the MnmG family.</text>
</comment>
<dbReference type="FunFam" id="1.10.10.1800:FF:000001">
    <property type="entry name" value="tRNA uridine 5-carboxymethylaminomethyl modification enzyme MnmG"/>
    <property type="match status" value="1"/>
</dbReference>
<dbReference type="Gene3D" id="1.10.10.1800">
    <property type="entry name" value="tRNA uridine 5-carboxymethylaminomethyl modification enzyme MnmG/GidA"/>
    <property type="match status" value="1"/>
</dbReference>
<keyword evidence="7 12" id="KW-0819">tRNA processing</keyword>
<evidence type="ECO:0000313" key="15">
    <source>
        <dbReference type="Proteomes" id="UP000198577"/>
    </source>
</evidence>
<dbReference type="PROSITE" id="PS01280">
    <property type="entry name" value="GIDA_1"/>
    <property type="match status" value="1"/>
</dbReference>
<dbReference type="InterPro" id="IPR002218">
    <property type="entry name" value="MnmG-rel"/>
</dbReference>